<reference evidence="3 4" key="1">
    <citation type="submission" date="2023-04" db="EMBL/GenBank/DDBJ databases">
        <title>Genome sequence of Halobacillus naozhouensis KACC 21980.</title>
        <authorList>
            <person name="Kim S."/>
            <person name="Heo J."/>
            <person name="Kwon S.-W."/>
        </authorList>
    </citation>
    <scope>NUCLEOTIDE SEQUENCE [LARGE SCALE GENOMIC DNA]</scope>
    <source>
        <strain evidence="3 4">KCTC 13234</strain>
    </source>
</reference>
<keyword evidence="2" id="KW-0472">Membrane</keyword>
<proteinExistence type="predicted"/>
<feature type="transmembrane region" description="Helical" evidence="2">
    <location>
        <begin position="12"/>
        <end position="30"/>
    </location>
</feature>
<dbReference type="Proteomes" id="UP001221597">
    <property type="component" value="Chromosome"/>
</dbReference>
<evidence type="ECO:0000313" key="3">
    <source>
        <dbReference type="EMBL" id="WFT73294.1"/>
    </source>
</evidence>
<evidence type="ECO:0000256" key="1">
    <source>
        <dbReference type="SAM" id="MobiDB-lite"/>
    </source>
</evidence>
<gene>
    <name evidence="3" type="ORF">P9989_12910</name>
</gene>
<accession>A0ABY8IVF8</accession>
<keyword evidence="4" id="KW-1185">Reference proteome</keyword>
<organism evidence="3 4">
    <name type="scientific">Halobacillus naozhouensis</name>
    <dbReference type="NCBI Taxonomy" id="554880"/>
    <lineage>
        <taxon>Bacteria</taxon>
        <taxon>Bacillati</taxon>
        <taxon>Bacillota</taxon>
        <taxon>Bacilli</taxon>
        <taxon>Bacillales</taxon>
        <taxon>Bacillaceae</taxon>
        <taxon>Halobacillus</taxon>
    </lineage>
</organism>
<evidence type="ECO:0000313" key="4">
    <source>
        <dbReference type="Proteomes" id="UP001221597"/>
    </source>
</evidence>
<protein>
    <submittedName>
        <fullName evidence="3">Uncharacterized protein</fullName>
    </submittedName>
</protein>
<dbReference type="EMBL" id="CP121671">
    <property type="protein sequence ID" value="WFT73294.1"/>
    <property type="molecule type" value="Genomic_DNA"/>
</dbReference>
<evidence type="ECO:0000256" key="2">
    <source>
        <dbReference type="SAM" id="Phobius"/>
    </source>
</evidence>
<keyword evidence="2" id="KW-1133">Transmembrane helix</keyword>
<feature type="compositionally biased region" description="Basic and acidic residues" evidence="1">
    <location>
        <begin position="77"/>
        <end position="97"/>
    </location>
</feature>
<feature type="compositionally biased region" description="Basic and acidic residues" evidence="1">
    <location>
        <begin position="56"/>
        <end position="67"/>
    </location>
</feature>
<keyword evidence="2" id="KW-0812">Transmembrane</keyword>
<feature type="region of interest" description="Disordered" evidence="1">
    <location>
        <begin position="33"/>
        <end position="119"/>
    </location>
</feature>
<feature type="compositionally biased region" description="Polar residues" evidence="1">
    <location>
        <begin position="98"/>
        <end position="107"/>
    </location>
</feature>
<dbReference type="RefSeq" id="WP_283075312.1">
    <property type="nucleotide sequence ID" value="NZ_CP121671.1"/>
</dbReference>
<name>A0ABY8IVF8_9BACI</name>
<sequence length="166" mass="18711">MGDILEILFSNFLVVAAVIGGIFSFFSGLNKKKQEKGSRKPSSSVPTGPAASPEPAIKEVSEQRDENIPDSQTRTRNYYDEKQKRQEELQEYQKNRGQDLTSSTQTGIGAPYGPDGIQVDYGTQKKNAIRYSRHWNQQRLADGIIMSEILGPPRAYKPHRSNPRKR</sequence>